<evidence type="ECO:0000256" key="4">
    <source>
        <dbReference type="ARBA" id="ARBA00023002"/>
    </source>
</evidence>
<sequence length="305" mass="33549">MVAFGDRSGRAAKGVAVSGQLRSVLRHVAYPTLLVVVVSIAFSALRWRWDLGRVTQLFLLGTIGYLVVLERLIPYEIDWRPNPGEWGWCGVYFVLTMTGGALAQLPVATAVGWLAPPRPALPLWAEIPAALLLGSLANYLVHRWSHANRWLWRLHGVHHVPEKVNVANNGVNHVVDVLVTQGAVQLSLALAGFSARSVFVVGLFVVAQGYFVHANIDVRMGVLNHVLAGPEQHRLHHSVDRAEAGHYGSDLAVWDHLFGSFTWRPGLRPVAAGLQDPSDFPRTGEMIASHLLVWRQPVRAEDSPV</sequence>
<feature type="transmembrane region" description="Helical" evidence="7">
    <location>
        <begin position="121"/>
        <end position="141"/>
    </location>
</feature>
<feature type="transmembrane region" description="Helical" evidence="7">
    <location>
        <begin position="51"/>
        <end position="69"/>
    </location>
</feature>
<keyword evidence="5" id="KW-0443">Lipid metabolism</keyword>
<name>A0ABW1F2J8_9ACTN</name>
<evidence type="ECO:0000256" key="1">
    <source>
        <dbReference type="ARBA" id="ARBA00004127"/>
    </source>
</evidence>
<accession>A0ABW1F2J8</accession>
<proteinExistence type="predicted"/>
<dbReference type="EMBL" id="JBHSOD010000039">
    <property type="protein sequence ID" value="MFC5888371.1"/>
    <property type="molecule type" value="Genomic_DNA"/>
</dbReference>
<dbReference type="GO" id="GO:0016491">
    <property type="term" value="F:oxidoreductase activity"/>
    <property type="evidence" value="ECO:0007669"/>
    <property type="project" value="UniProtKB-KW"/>
</dbReference>
<keyword evidence="6 7" id="KW-0472">Membrane</keyword>
<evidence type="ECO:0000256" key="3">
    <source>
        <dbReference type="ARBA" id="ARBA00022989"/>
    </source>
</evidence>
<keyword evidence="2 7" id="KW-0812">Transmembrane</keyword>
<organism evidence="9 10">
    <name type="scientific">Kitasatospora aburaviensis</name>
    <dbReference type="NCBI Taxonomy" id="67265"/>
    <lineage>
        <taxon>Bacteria</taxon>
        <taxon>Bacillati</taxon>
        <taxon>Actinomycetota</taxon>
        <taxon>Actinomycetes</taxon>
        <taxon>Kitasatosporales</taxon>
        <taxon>Streptomycetaceae</taxon>
        <taxon>Kitasatospora</taxon>
    </lineage>
</organism>
<keyword evidence="3 7" id="KW-1133">Transmembrane helix</keyword>
<reference evidence="10" key="1">
    <citation type="journal article" date="2019" name="Int. J. Syst. Evol. Microbiol.">
        <title>The Global Catalogue of Microorganisms (GCM) 10K type strain sequencing project: providing services to taxonomists for standard genome sequencing and annotation.</title>
        <authorList>
            <consortium name="The Broad Institute Genomics Platform"/>
            <consortium name="The Broad Institute Genome Sequencing Center for Infectious Disease"/>
            <person name="Wu L."/>
            <person name="Ma J."/>
        </authorList>
    </citation>
    <scope>NUCLEOTIDE SEQUENCE [LARGE SCALE GENOMIC DNA]</scope>
    <source>
        <strain evidence="10">CGMCC 4.1469</strain>
    </source>
</reference>
<feature type="transmembrane region" description="Helical" evidence="7">
    <location>
        <begin position="28"/>
        <end position="45"/>
    </location>
</feature>
<gene>
    <name evidence="9" type="ORF">ACFP0N_25730</name>
</gene>
<dbReference type="InterPro" id="IPR051689">
    <property type="entry name" value="Sterol_desaturase/TMEM195"/>
</dbReference>
<protein>
    <submittedName>
        <fullName evidence="9">Sterol desaturase family protein</fullName>
        <ecNumber evidence="9">1.-.-.-</ecNumber>
    </submittedName>
</protein>
<evidence type="ECO:0000313" key="9">
    <source>
        <dbReference type="EMBL" id="MFC5888371.1"/>
    </source>
</evidence>
<dbReference type="PANTHER" id="PTHR21624">
    <property type="entry name" value="STEROL DESATURASE-RELATED PROTEIN"/>
    <property type="match status" value="1"/>
</dbReference>
<evidence type="ECO:0000256" key="5">
    <source>
        <dbReference type="ARBA" id="ARBA00023098"/>
    </source>
</evidence>
<dbReference type="Proteomes" id="UP001596067">
    <property type="component" value="Unassembled WGS sequence"/>
</dbReference>
<comment type="subcellular location">
    <subcellularLocation>
        <location evidence="1">Endomembrane system</location>
        <topology evidence="1">Multi-pass membrane protein</topology>
    </subcellularLocation>
</comment>
<dbReference type="PANTHER" id="PTHR21624:SF1">
    <property type="entry name" value="ALKYLGLYCEROL MONOOXYGENASE"/>
    <property type="match status" value="1"/>
</dbReference>
<dbReference type="Pfam" id="PF04116">
    <property type="entry name" value="FA_hydroxylase"/>
    <property type="match status" value="1"/>
</dbReference>
<keyword evidence="10" id="KW-1185">Reference proteome</keyword>
<evidence type="ECO:0000256" key="7">
    <source>
        <dbReference type="SAM" id="Phobius"/>
    </source>
</evidence>
<dbReference type="InterPro" id="IPR006694">
    <property type="entry name" value="Fatty_acid_hydroxylase"/>
</dbReference>
<comment type="caution">
    <text evidence="9">The sequence shown here is derived from an EMBL/GenBank/DDBJ whole genome shotgun (WGS) entry which is preliminary data.</text>
</comment>
<dbReference type="EC" id="1.-.-.-" evidence="9"/>
<evidence type="ECO:0000256" key="2">
    <source>
        <dbReference type="ARBA" id="ARBA00022692"/>
    </source>
</evidence>
<keyword evidence="4 9" id="KW-0560">Oxidoreductase</keyword>
<feature type="transmembrane region" description="Helical" evidence="7">
    <location>
        <begin position="90"/>
        <end position="115"/>
    </location>
</feature>
<feature type="domain" description="Fatty acid hydroxylase" evidence="8">
    <location>
        <begin position="129"/>
        <end position="260"/>
    </location>
</feature>
<evidence type="ECO:0000313" key="10">
    <source>
        <dbReference type="Proteomes" id="UP001596067"/>
    </source>
</evidence>
<evidence type="ECO:0000259" key="8">
    <source>
        <dbReference type="Pfam" id="PF04116"/>
    </source>
</evidence>
<evidence type="ECO:0000256" key="6">
    <source>
        <dbReference type="ARBA" id="ARBA00023136"/>
    </source>
</evidence>
<dbReference type="RefSeq" id="WP_380236144.1">
    <property type="nucleotide sequence ID" value="NZ_BAAAVH010000109.1"/>
</dbReference>